<gene>
    <name evidence="1" type="ORF">A9200_12030</name>
</gene>
<accession>A0A1B7YXS1</accession>
<reference evidence="2" key="1">
    <citation type="submission" date="2016-06" db="EMBL/GenBank/DDBJ databases">
        <authorList>
            <person name="Zhan P."/>
        </authorList>
    </citation>
    <scope>NUCLEOTIDE SEQUENCE [LARGE SCALE GENOMIC DNA]</scope>
    <source>
        <strain evidence="2">T28</strain>
    </source>
</reference>
<keyword evidence="2" id="KW-1185">Reference proteome</keyword>
<sequence length="67" mass="7511">MLFDSIIESTCKGLLKISLTCITHELNMPSTKLPPSGKNSILILEELDSLGRSPESKFIIEIRYTDE</sequence>
<proteinExistence type="predicted"/>
<dbReference type="EMBL" id="LZFP01000052">
    <property type="protein sequence ID" value="OBR35291.1"/>
    <property type="molecule type" value="Genomic_DNA"/>
</dbReference>
<dbReference type="AlphaFoldDB" id="A0A1B7YXS1"/>
<evidence type="ECO:0000313" key="1">
    <source>
        <dbReference type="EMBL" id="OBR35291.1"/>
    </source>
</evidence>
<comment type="caution">
    <text evidence="1">The sequence shown here is derived from an EMBL/GenBank/DDBJ whole genome shotgun (WGS) entry which is preliminary data.</text>
</comment>
<organism evidence="1 2">
    <name type="scientific">Maribacter hydrothermalis</name>
    <dbReference type="NCBI Taxonomy" id="1836467"/>
    <lineage>
        <taxon>Bacteria</taxon>
        <taxon>Pseudomonadati</taxon>
        <taxon>Bacteroidota</taxon>
        <taxon>Flavobacteriia</taxon>
        <taxon>Flavobacteriales</taxon>
        <taxon>Flavobacteriaceae</taxon>
        <taxon>Maribacter</taxon>
    </lineage>
</organism>
<dbReference type="Proteomes" id="UP000092164">
    <property type="component" value="Unassembled WGS sequence"/>
</dbReference>
<evidence type="ECO:0000313" key="2">
    <source>
        <dbReference type="Proteomes" id="UP000092164"/>
    </source>
</evidence>
<name>A0A1B7YXS1_9FLAO</name>
<protein>
    <submittedName>
        <fullName evidence="1">Uncharacterized protein</fullName>
    </submittedName>
</protein>